<dbReference type="STRING" id="1177154.Y5S_00031"/>
<dbReference type="PATRIC" id="fig|1177154.3.peg.32"/>
<organism evidence="2 3">
    <name type="scientific">Alcanivorax nanhaiticus</name>
    <dbReference type="NCBI Taxonomy" id="1177154"/>
    <lineage>
        <taxon>Bacteria</taxon>
        <taxon>Pseudomonadati</taxon>
        <taxon>Pseudomonadota</taxon>
        <taxon>Gammaproteobacteria</taxon>
        <taxon>Oceanospirillales</taxon>
        <taxon>Alcanivoracaceae</taxon>
        <taxon>Alcanivorax</taxon>
    </lineage>
</organism>
<dbReference type="InterPro" id="IPR029024">
    <property type="entry name" value="TerB-like"/>
</dbReference>
<accession>A0A095SPT2</accession>
<evidence type="ECO:0000259" key="1">
    <source>
        <dbReference type="Pfam" id="PF05099"/>
    </source>
</evidence>
<dbReference type="AlphaFoldDB" id="A0A095SPT2"/>
<dbReference type="RefSeq" id="WP_035229180.1">
    <property type="nucleotide sequence ID" value="NZ_ARXV01000001.1"/>
</dbReference>
<dbReference type="Pfam" id="PF05099">
    <property type="entry name" value="TerB"/>
    <property type="match status" value="1"/>
</dbReference>
<feature type="domain" description="Co-chaperone DjlA N-terminal" evidence="1">
    <location>
        <begin position="24"/>
        <end position="139"/>
    </location>
</feature>
<dbReference type="SUPFAM" id="SSF158682">
    <property type="entry name" value="TerB-like"/>
    <property type="match status" value="1"/>
</dbReference>
<evidence type="ECO:0000313" key="3">
    <source>
        <dbReference type="Proteomes" id="UP000029444"/>
    </source>
</evidence>
<keyword evidence="3" id="KW-1185">Reference proteome</keyword>
<dbReference type="OrthoDB" id="5294347at2"/>
<name>A0A095SPT2_9GAMM</name>
<dbReference type="InterPro" id="IPR007791">
    <property type="entry name" value="DjlA_N"/>
</dbReference>
<gene>
    <name evidence="2" type="ORF">Y5S_00031</name>
</gene>
<dbReference type="CDD" id="cd07313">
    <property type="entry name" value="terB_like_2"/>
    <property type="match status" value="1"/>
</dbReference>
<reference evidence="2 3" key="1">
    <citation type="submission" date="2012-09" db="EMBL/GenBank/DDBJ databases">
        <title>Genome Sequence of alkane-degrading Bacterium Alcanivorax sp. 19-m-6.</title>
        <authorList>
            <person name="Lai Q."/>
            <person name="Shao Z."/>
        </authorList>
    </citation>
    <scope>NUCLEOTIDE SEQUENCE [LARGE SCALE GENOMIC DNA]</scope>
    <source>
        <strain evidence="2 3">19-m-6</strain>
    </source>
</reference>
<sequence length="148" mass="17129">MRWLNQLFGTDNHTPETTQHDLHRAAAALLLEVARTDGEVDEDETRHLLETVQTRWHLDPVEMQDILGEIESRLDQATDLFEFTAPLREHWDPETRVALIEDMWSMAAADGKADVHEEHMIRRVSDLLYVSHGDYIRAKMKALEGSEQ</sequence>
<dbReference type="Proteomes" id="UP000029444">
    <property type="component" value="Unassembled WGS sequence"/>
</dbReference>
<comment type="caution">
    <text evidence="2">The sequence shown here is derived from an EMBL/GenBank/DDBJ whole genome shotgun (WGS) entry which is preliminary data.</text>
</comment>
<dbReference type="Gene3D" id="1.10.3680.10">
    <property type="entry name" value="TerB-like"/>
    <property type="match status" value="1"/>
</dbReference>
<evidence type="ECO:0000313" key="2">
    <source>
        <dbReference type="EMBL" id="KGD66364.1"/>
    </source>
</evidence>
<proteinExistence type="predicted"/>
<protein>
    <recommendedName>
        <fullName evidence="1">Co-chaperone DjlA N-terminal domain-containing protein</fullName>
    </recommendedName>
</protein>
<dbReference type="EMBL" id="ARXV01000001">
    <property type="protein sequence ID" value="KGD66364.1"/>
    <property type="molecule type" value="Genomic_DNA"/>
</dbReference>
<dbReference type="eggNOG" id="COG4103">
    <property type="taxonomic scope" value="Bacteria"/>
</dbReference>